<keyword evidence="1" id="KW-1133">Transmembrane helix</keyword>
<reference evidence="2" key="1">
    <citation type="thesis" date="2020" institute="ProQuest LLC" country="789 East Eisenhower Parkway, Ann Arbor, MI, USA">
        <title>Comparative Genomics and Chromosome Evolution.</title>
        <authorList>
            <person name="Mudd A.B."/>
        </authorList>
    </citation>
    <scope>NUCLEOTIDE SEQUENCE</scope>
    <source>
        <strain evidence="2">237g6f4</strain>
        <tissue evidence="2">Blood</tissue>
    </source>
</reference>
<keyword evidence="3" id="KW-1185">Reference proteome</keyword>
<dbReference type="AlphaFoldDB" id="A0AAV6YD83"/>
<organism evidence="2 3">
    <name type="scientific">Engystomops pustulosus</name>
    <name type="common">Tungara frog</name>
    <name type="synonym">Physalaemus pustulosus</name>
    <dbReference type="NCBI Taxonomy" id="76066"/>
    <lineage>
        <taxon>Eukaryota</taxon>
        <taxon>Metazoa</taxon>
        <taxon>Chordata</taxon>
        <taxon>Craniata</taxon>
        <taxon>Vertebrata</taxon>
        <taxon>Euteleostomi</taxon>
        <taxon>Amphibia</taxon>
        <taxon>Batrachia</taxon>
        <taxon>Anura</taxon>
        <taxon>Neobatrachia</taxon>
        <taxon>Hyloidea</taxon>
        <taxon>Leptodactylidae</taxon>
        <taxon>Leiuperinae</taxon>
        <taxon>Engystomops</taxon>
    </lineage>
</organism>
<name>A0AAV6YD83_ENGPU</name>
<feature type="transmembrane region" description="Helical" evidence="1">
    <location>
        <begin position="43"/>
        <end position="67"/>
    </location>
</feature>
<accession>A0AAV6YD83</accession>
<protein>
    <submittedName>
        <fullName evidence="2">Uncharacterized protein</fullName>
    </submittedName>
</protein>
<evidence type="ECO:0000256" key="1">
    <source>
        <dbReference type="SAM" id="Phobius"/>
    </source>
</evidence>
<keyword evidence="1" id="KW-0472">Membrane</keyword>
<dbReference type="EMBL" id="WNYA01076957">
    <property type="protein sequence ID" value="KAG8535152.1"/>
    <property type="molecule type" value="Genomic_DNA"/>
</dbReference>
<feature type="transmembrane region" description="Helical" evidence="1">
    <location>
        <begin position="20"/>
        <end position="36"/>
    </location>
</feature>
<sequence length="70" mass="7787">MFYISSSSFLPFPFPRLPHVTPVLSCIFTAVFSILISSSCPSFLLLQSFLFVLTSPLPIPPVLYYTLTAL</sequence>
<keyword evidence="1" id="KW-0812">Transmembrane</keyword>
<comment type="caution">
    <text evidence="2">The sequence shown here is derived from an EMBL/GenBank/DDBJ whole genome shotgun (WGS) entry which is preliminary data.</text>
</comment>
<evidence type="ECO:0000313" key="3">
    <source>
        <dbReference type="Proteomes" id="UP000824782"/>
    </source>
</evidence>
<proteinExistence type="predicted"/>
<dbReference type="Proteomes" id="UP000824782">
    <property type="component" value="Unassembled WGS sequence"/>
</dbReference>
<gene>
    <name evidence="2" type="ORF">GDO81_029315</name>
</gene>
<evidence type="ECO:0000313" key="2">
    <source>
        <dbReference type="EMBL" id="KAG8535152.1"/>
    </source>
</evidence>